<keyword evidence="3 5" id="KW-0472">Membrane</keyword>
<evidence type="ECO:0000259" key="6">
    <source>
        <dbReference type="SMART" id="SM00409"/>
    </source>
</evidence>
<dbReference type="AlphaFoldDB" id="A0A8S4B419"/>
<dbReference type="CDD" id="cd05716">
    <property type="entry name" value="IgV_pIgR_like"/>
    <property type="match status" value="1"/>
</dbReference>
<dbReference type="GO" id="GO:0004888">
    <property type="term" value="F:transmembrane signaling receptor activity"/>
    <property type="evidence" value="ECO:0007669"/>
    <property type="project" value="TreeGrafter"/>
</dbReference>
<comment type="caution">
    <text evidence="7">The sequence shown here is derived from an EMBL/GenBank/DDBJ whole genome shotgun (WGS) entry which is preliminary data.</text>
</comment>
<dbReference type="GO" id="GO:0005886">
    <property type="term" value="C:plasma membrane"/>
    <property type="evidence" value="ECO:0007669"/>
    <property type="project" value="TreeGrafter"/>
</dbReference>
<dbReference type="InterPro" id="IPR003599">
    <property type="entry name" value="Ig_sub"/>
</dbReference>
<dbReference type="InterPro" id="IPR036179">
    <property type="entry name" value="Ig-like_dom_sf"/>
</dbReference>
<evidence type="ECO:0000256" key="2">
    <source>
        <dbReference type="ARBA" id="ARBA00022692"/>
    </source>
</evidence>
<feature type="region of interest" description="Disordered" evidence="4">
    <location>
        <begin position="253"/>
        <end position="273"/>
    </location>
</feature>
<feature type="compositionally biased region" description="Basic and acidic residues" evidence="4">
    <location>
        <begin position="313"/>
        <end position="322"/>
    </location>
</feature>
<dbReference type="Gene3D" id="2.60.40.10">
    <property type="entry name" value="Immunoglobulins"/>
    <property type="match status" value="2"/>
</dbReference>
<dbReference type="PANTHER" id="PTHR11860">
    <property type="entry name" value="POLYMERIC-IMMUNOGLOBULIN RECEPTOR"/>
    <property type="match status" value="1"/>
</dbReference>
<feature type="domain" description="Immunoglobulin" evidence="6">
    <location>
        <begin position="10"/>
        <end position="113"/>
    </location>
</feature>
<feature type="transmembrane region" description="Helical" evidence="5">
    <location>
        <begin position="213"/>
        <end position="239"/>
    </location>
</feature>
<sequence length="344" mass="38096">MSVSIPGEALIERTASIGGSVTINCKYALEEESSTRYFCRNNRNISCEKVISSPAEKMTNEGRLSLTDDKQKRAYSVTISTLTQEDDGIYWCAMVRGIDDPPTCLSEIHLRILNWDDMEPTTITPDPPGTAKIECKYPEMLTESKKFLCKGDNPFNCQELICTNQESNNVNDGRFTLRVNKRLKHFYVYIKDLNREDSGTYWCVSGDSEYTKFHLSVGIIAGVVVGLVFLAVALILLILCRQKLFKTQACCAAGGPSTQTDAEQSTEGNNGDHGYEEIQLQKQQTNPVQSVYATVNPPPADQLHYASVNFHKDGEASPDKNRCSASGGSAETTLYSTVTKPDDH</sequence>
<evidence type="ECO:0000256" key="3">
    <source>
        <dbReference type="ARBA" id="ARBA00023136"/>
    </source>
</evidence>
<accession>A0A8S4B419</accession>
<dbReference type="InterPro" id="IPR013106">
    <property type="entry name" value="Ig_V-set"/>
</dbReference>
<feature type="region of interest" description="Disordered" evidence="4">
    <location>
        <begin position="313"/>
        <end position="344"/>
    </location>
</feature>
<organism evidence="7 8">
    <name type="scientific">Menidia menidia</name>
    <name type="common">Atlantic silverside</name>
    <dbReference type="NCBI Taxonomy" id="238744"/>
    <lineage>
        <taxon>Eukaryota</taxon>
        <taxon>Metazoa</taxon>
        <taxon>Chordata</taxon>
        <taxon>Craniata</taxon>
        <taxon>Vertebrata</taxon>
        <taxon>Euteleostomi</taxon>
        <taxon>Actinopterygii</taxon>
        <taxon>Neopterygii</taxon>
        <taxon>Teleostei</taxon>
        <taxon>Neoteleostei</taxon>
        <taxon>Acanthomorphata</taxon>
        <taxon>Ovalentaria</taxon>
        <taxon>Atherinomorphae</taxon>
        <taxon>Atheriniformes</taxon>
        <taxon>Atherinopsidae</taxon>
        <taxon>Menidiinae</taxon>
        <taxon>Menidia</taxon>
    </lineage>
</organism>
<dbReference type="SMART" id="SM00409">
    <property type="entry name" value="IG"/>
    <property type="match status" value="2"/>
</dbReference>
<evidence type="ECO:0000313" key="8">
    <source>
        <dbReference type="Proteomes" id="UP000677803"/>
    </source>
</evidence>
<proteinExistence type="predicted"/>
<dbReference type="InterPro" id="IPR013783">
    <property type="entry name" value="Ig-like_fold"/>
</dbReference>
<dbReference type="PANTHER" id="PTHR11860:SF87">
    <property type="entry name" value="CMRF35-LIKE MOLECULE 8"/>
    <property type="match status" value="1"/>
</dbReference>
<feature type="compositionally biased region" description="Polar residues" evidence="4">
    <location>
        <begin position="256"/>
        <end position="269"/>
    </location>
</feature>
<dbReference type="Pfam" id="PF07686">
    <property type="entry name" value="V-set"/>
    <property type="match status" value="2"/>
</dbReference>
<comment type="subcellular location">
    <subcellularLocation>
        <location evidence="1">Membrane</location>
    </subcellularLocation>
</comment>
<protein>
    <submittedName>
        <fullName evidence="7">(Atlantic silverside) hypothetical protein</fullName>
    </submittedName>
</protein>
<keyword evidence="5" id="KW-1133">Transmembrane helix</keyword>
<feature type="compositionally biased region" description="Polar residues" evidence="4">
    <location>
        <begin position="323"/>
        <end position="344"/>
    </location>
</feature>
<feature type="domain" description="Immunoglobulin" evidence="6">
    <location>
        <begin position="120"/>
        <end position="218"/>
    </location>
</feature>
<evidence type="ECO:0000313" key="7">
    <source>
        <dbReference type="EMBL" id="CAG5928915.1"/>
    </source>
</evidence>
<dbReference type="Proteomes" id="UP000677803">
    <property type="component" value="Unassembled WGS sequence"/>
</dbReference>
<dbReference type="InterPro" id="IPR050671">
    <property type="entry name" value="CD300_family_receptors"/>
</dbReference>
<keyword evidence="8" id="KW-1185">Reference proteome</keyword>
<evidence type="ECO:0000256" key="1">
    <source>
        <dbReference type="ARBA" id="ARBA00004370"/>
    </source>
</evidence>
<dbReference type="EMBL" id="CAJRST010013335">
    <property type="protein sequence ID" value="CAG5928915.1"/>
    <property type="molecule type" value="Genomic_DNA"/>
</dbReference>
<evidence type="ECO:0000256" key="5">
    <source>
        <dbReference type="SAM" id="Phobius"/>
    </source>
</evidence>
<keyword evidence="2 5" id="KW-0812">Transmembrane</keyword>
<evidence type="ECO:0000256" key="4">
    <source>
        <dbReference type="SAM" id="MobiDB-lite"/>
    </source>
</evidence>
<gene>
    <name evidence="7" type="ORF">MMEN_LOCUS12564</name>
</gene>
<dbReference type="SUPFAM" id="SSF48726">
    <property type="entry name" value="Immunoglobulin"/>
    <property type="match status" value="2"/>
</dbReference>
<dbReference type="OrthoDB" id="8920197at2759"/>
<name>A0A8S4B419_9TELE</name>
<reference evidence="7" key="1">
    <citation type="submission" date="2021-05" db="EMBL/GenBank/DDBJ databases">
        <authorList>
            <person name="Tigano A."/>
        </authorList>
    </citation>
    <scope>NUCLEOTIDE SEQUENCE</scope>
</reference>